<name>A6IZ49_RAT</name>
<dbReference type="EMBL" id="CH473972">
    <property type="protein sequence ID" value="EDL92527.1"/>
    <property type="molecule type" value="Genomic_DNA"/>
</dbReference>
<accession>A6IZ49</accession>
<reference evidence="2" key="1">
    <citation type="submission" date="2005-09" db="EMBL/GenBank/DDBJ databases">
        <authorList>
            <person name="Mural R.J."/>
            <person name="Li P.W."/>
            <person name="Adams M.D."/>
            <person name="Amanatides P.G."/>
            <person name="Baden-Tillson H."/>
            <person name="Barnstead M."/>
            <person name="Chin S.H."/>
            <person name="Dew I."/>
            <person name="Evans C.A."/>
            <person name="Ferriera S."/>
            <person name="Flanigan M."/>
            <person name="Fosler C."/>
            <person name="Glodek A."/>
            <person name="Gu Z."/>
            <person name="Holt R.A."/>
            <person name="Jennings D."/>
            <person name="Kraft C.L."/>
            <person name="Lu F."/>
            <person name="Nguyen T."/>
            <person name="Nusskern D.R."/>
            <person name="Pfannkoch C.M."/>
            <person name="Sitter C."/>
            <person name="Sutton G.G."/>
            <person name="Venter J.C."/>
            <person name="Wang Z."/>
            <person name="Woodage T."/>
            <person name="Zheng X.H."/>
            <person name="Zhong F."/>
        </authorList>
    </citation>
    <scope>NUCLEOTIDE SEQUENCE [LARGE SCALE GENOMIC DNA]</scope>
    <source>
        <strain>BN</strain>
        <strain evidence="2">Sprague-Dawley</strain>
    </source>
</reference>
<dbReference type="Proteomes" id="UP000234681">
    <property type="component" value="Chromosome 19"/>
</dbReference>
<gene>
    <name evidence="1" type="ORF">rCG_51562</name>
</gene>
<dbReference type="AlphaFoldDB" id="A6IZ49"/>
<evidence type="ECO:0000313" key="2">
    <source>
        <dbReference type="Proteomes" id="UP000234681"/>
    </source>
</evidence>
<organism evidence="1 2">
    <name type="scientific">Rattus norvegicus</name>
    <name type="common">Rat</name>
    <dbReference type="NCBI Taxonomy" id="10116"/>
    <lineage>
        <taxon>Eukaryota</taxon>
        <taxon>Metazoa</taxon>
        <taxon>Chordata</taxon>
        <taxon>Craniata</taxon>
        <taxon>Vertebrata</taxon>
        <taxon>Euteleostomi</taxon>
        <taxon>Mammalia</taxon>
        <taxon>Eutheria</taxon>
        <taxon>Euarchontoglires</taxon>
        <taxon>Glires</taxon>
        <taxon>Rodentia</taxon>
        <taxon>Myomorpha</taxon>
        <taxon>Muroidea</taxon>
        <taxon>Muridae</taxon>
        <taxon>Murinae</taxon>
        <taxon>Rattus</taxon>
    </lineage>
</organism>
<protein>
    <submittedName>
        <fullName evidence="1">RCG51562</fullName>
    </submittedName>
</protein>
<proteinExistence type="predicted"/>
<sequence>MTSVSSSISLATLAGAITSLWETALQQTPMGWHLCGPLAWSLSEHHFLEDLPSFPHPPPPMTSRHWVFTPEHQIFFFPQHR</sequence>
<evidence type="ECO:0000313" key="1">
    <source>
        <dbReference type="EMBL" id="EDL92527.1"/>
    </source>
</evidence>